<evidence type="ECO:0000313" key="2">
    <source>
        <dbReference type="Proteomes" id="UP000326837"/>
    </source>
</evidence>
<dbReference type="EMBL" id="AP021861">
    <property type="protein sequence ID" value="BBO30831.1"/>
    <property type="molecule type" value="Genomic_DNA"/>
</dbReference>
<name>A0A5K7X7W1_9BACT</name>
<keyword evidence="2" id="KW-1185">Reference proteome</keyword>
<dbReference type="RefSeq" id="WP_152097093.1">
    <property type="nucleotide sequence ID" value="NZ_AP021861.1"/>
</dbReference>
<proteinExistence type="predicted"/>
<reference evidence="2" key="1">
    <citation type="submission" date="2019-10" db="EMBL/GenBank/DDBJ databases">
        <title>Lacipirellula parvula gen. nov., sp. nov., representing a lineage of planctomycetes widespread in freshwater anoxic habitats, and description of the family Lacipirellulaceae.</title>
        <authorList>
            <person name="Dedysh S.N."/>
            <person name="Kulichevskaya I.S."/>
            <person name="Beletsky A.V."/>
            <person name="Rakitin A.L."/>
            <person name="Mardanov A.V."/>
            <person name="Ivanova A.A."/>
            <person name="Saltykova V.X."/>
            <person name="Rijpstra W.I.C."/>
            <person name="Sinninghe Damste J.S."/>
            <person name="Ravin N.V."/>
        </authorList>
    </citation>
    <scope>NUCLEOTIDE SEQUENCE [LARGE SCALE GENOMIC DNA]</scope>
    <source>
        <strain evidence="2">PX69</strain>
    </source>
</reference>
<dbReference type="PANTHER" id="PTHR33293:SF1">
    <property type="entry name" value="INSERTION ELEMENT IS1 1 PROTEIN INSB-RELATED"/>
    <property type="match status" value="1"/>
</dbReference>
<accession>A0A5K7X7W1</accession>
<evidence type="ECO:0008006" key="3">
    <source>
        <dbReference type="Google" id="ProtNLM"/>
    </source>
</evidence>
<dbReference type="KEGG" id="lpav:PLANPX_0443"/>
<protein>
    <recommendedName>
        <fullName evidence="3">IS1 family transposase</fullName>
    </recommendedName>
</protein>
<gene>
    <name evidence="1" type="ORF">PLANPX_0443</name>
</gene>
<dbReference type="PANTHER" id="PTHR33293">
    <property type="entry name" value="INSERTION ELEMENT IS1 1 PROTEIN INSB-RELATED"/>
    <property type="match status" value="1"/>
</dbReference>
<dbReference type="InterPro" id="IPR051354">
    <property type="entry name" value="Transposase_27_IS1"/>
</dbReference>
<sequence>MIQAVCQHENRKKHGKTTSGAVRFRCKDCGVTFTQSTDMFDGMRIGLDRACQIINLLCEGMSVRAVSRITDTSKTTILDLLVQVGEKCERFMQENIRGIHVDDVQCDEIWQYIFCKEATAAQKKYVGGCGDSWCWTAIERNTKLLVTWHHGRRTMEDSHSFMRKLATATTGRFHLSTDGYATYEASIAWNLGQRVDYGQVTKVFGGTSKDEQRKYSPAKIIASKRSAVLGRPNYEQICTSHSERMNGSIRNFVKRMGRLTYCFSKRWTNHRAAMGLFFAHYNYCRAHRALKGQTPAMAHGLTTEVWSVRDLLSRAC</sequence>
<evidence type="ECO:0000313" key="1">
    <source>
        <dbReference type="EMBL" id="BBO30831.1"/>
    </source>
</evidence>
<dbReference type="Proteomes" id="UP000326837">
    <property type="component" value="Chromosome"/>
</dbReference>
<organism evidence="1 2">
    <name type="scientific">Lacipirellula parvula</name>
    <dbReference type="NCBI Taxonomy" id="2650471"/>
    <lineage>
        <taxon>Bacteria</taxon>
        <taxon>Pseudomonadati</taxon>
        <taxon>Planctomycetota</taxon>
        <taxon>Planctomycetia</taxon>
        <taxon>Pirellulales</taxon>
        <taxon>Lacipirellulaceae</taxon>
        <taxon>Lacipirellula</taxon>
    </lineage>
</organism>
<dbReference type="AlphaFoldDB" id="A0A5K7X7W1"/>